<dbReference type="GO" id="GO:0005886">
    <property type="term" value="C:plasma membrane"/>
    <property type="evidence" value="ECO:0007669"/>
    <property type="project" value="TreeGrafter"/>
</dbReference>
<dbReference type="OrthoDB" id="9782395at2"/>
<dbReference type="InterPro" id="IPR051599">
    <property type="entry name" value="Cell_Envelope_Assoc"/>
</dbReference>
<dbReference type="Gene3D" id="3.40.50.620">
    <property type="entry name" value="HUPs"/>
    <property type="match status" value="1"/>
</dbReference>
<evidence type="ECO:0000313" key="4">
    <source>
        <dbReference type="Proteomes" id="UP000243661"/>
    </source>
</evidence>
<dbReference type="GO" id="GO:0043164">
    <property type="term" value="P:Gram-negative-bacterium-type cell wall biogenesis"/>
    <property type="evidence" value="ECO:0007669"/>
    <property type="project" value="TreeGrafter"/>
</dbReference>
<gene>
    <name evidence="3" type="ORF">GA0116959_101141</name>
</gene>
<sequence>MSNRLKRSLSFILGGLLALDGLYLISQNKVHLGIILPVIIGMGLIFYALAFDWIQSCIQINKFRQKIWSGLWTAFFLWLSSILIFFIYLSSTLNHHLIAPPSAAVIVLGSGIENGQPSLTLKHRLDVSAAYAKQHPQTLLIMTGGLGFQQNISEAEVMSQYLQKQHQIDQSRILLEDKSTSTEQNLKNSQSLLAAHQIALREPIAIATSDFHILRAKAIAKRQGYQQIIGLSATTPLYIRYNSWLREYFAFISGWMLNEY</sequence>
<dbReference type="Proteomes" id="UP000243661">
    <property type="component" value="Unassembled WGS sequence"/>
</dbReference>
<dbReference type="RefSeq" id="WP_092717269.1">
    <property type="nucleotide sequence ID" value="NZ_FMBK01000001.1"/>
</dbReference>
<keyword evidence="1" id="KW-0472">Membrane</keyword>
<name>A0A1C4GRE8_9GAMM</name>
<reference evidence="3 4" key="1">
    <citation type="submission" date="2016-08" db="EMBL/GenBank/DDBJ databases">
        <authorList>
            <person name="Seilhamer J.J."/>
        </authorList>
    </citation>
    <scope>NUCLEOTIDE SEQUENCE [LARGE SCALE GENOMIC DNA]</scope>
    <source>
        <strain evidence="3 4">ANC 4874</strain>
    </source>
</reference>
<protein>
    <submittedName>
        <fullName evidence="3">Uncharacterized SAM-binding protein YcdF, DUF218 family</fullName>
    </submittedName>
</protein>
<keyword evidence="1" id="KW-0812">Transmembrane</keyword>
<dbReference type="GO" id="GO:0000270">
    <property type="term" value="P:peptidoglycan metabolic process"/>
    <property type="evidence" value="ECO:0007669"/>
    <property type="project" value="TreeGrafter"/>
</dbReference>
<feature type="domain" description="DUF218" evidence="2">
    <location>
        <begin position="104"/>
        <end position="249"/>
    </location>
</feature>
<dbReference type="AlphaFoldDB" id="A0A1C4GRE8"/>
<dbReference type="CDD" id="cd06259">
    <property type="entry name" value="YdcF-like"/>
    <property type="match status" value="1"/>
</dbReference>
<dbReference type="InterPro" id="IPR014729">
    <property type="entry name" value="Rossmann-like_a/b/a_fold"/>
</dbReference>
<dbReference type="PANTHER" id="PTHR30336:SF4">
    <property type="entry name" value="ENVELOPE BIOGENESIS FACTOR ELYC"/>
    <property type="match status" value="1"/>
</dbReference>
<dbReference type="PANTHER" id="PTHR30336">
    <property type="entry name" value="INNER MEMBRANE PROTEIN, PROBABLE PERMEASE"/>
    <property type="match status" value="1"/>
</dbReference>
<proteinExistence type="predicted"/>
<feature type="transmembrane region" description="Helical" evidence="1">
    <location>
        <begin position="34"/>
        <end position="55"/>
    </location>
</feature>
<evidence type="ECO:0000256" key="1">
    <source>
        <dbReference type="SAM" id="Phobius"/>
    </source>
</evidence>
<feature type="transmembrane region" description="Helical" evidence="1">
    <location>
        <begin position="67"/>
        <end position="89"/>
    </location>
</feature>
<evidence type="ECO:0000259" key="2">
    <source>
        <dbReference type="Pfam" id="PF02698"/>
    </source>
</evidence>
<dbReference type="EMBL" id="FMBK01000001">
    <property type="protein sequence ID" value="SCC70807.1"/>
    <property type="molecule type" value="Genomic_DNA"/>
</dbReference>
<evidence type="ECO:0000313" key="3">
    <source>
        <dbReference type="EMBL" id="SCC70807.1"/>
    </source>
</evidence>
<organism evidence="3 4">
    <name type="scientific">Acinetobacter albensis</name>
    <dbReference type="NCBI Taxonomy" id="1673609"/>
    <lineage>
        <taxon>Bacteria</taxon>
        <taxon>Pseudomonadati</taxon>
        <taxon>Pseudomonadota</taxon>
        <taxon>Gammaproteobacteria</taxon>
        <taxon>Moraxellales</taxon>
        <taxon>Moraxellaceae</taxon>
        <taxon>Acinetobacter</taxon>
    </lineage>
</organism>
<accession>A0A1C4GRE8</accession>
<dbReference type="InterPro" id="IPR003848">
    <property type="entry name" value="DUF218"/>
</dbReference>
<dbReference type="Pfam" id="PF02698">
    <property type="entry name" value="DUF218"/>
    <property type="match status" value="1"/>
</dbReference>
<keyword evidence="1" id="KW-1133">Transmembrane helix</keyword>